<feature type="transmembrane region" description="Helical" evidence="8">
    <location>
        <begin position="6"/>
        <end position="25"/>
    </location>
</feature>
<name>A0A1I6D9D6_9PSEU</name>
<feature type="transmembrane region" description="Helical" evidence="8">
    <location>
        <begin position="161"/>
        <end position="184"/>
    </location>
</feature>
<feature type="transmembrane region" description="Helical" evidence="8">
    <location>
        <begin position="76"/>
        <end position="96"/>
    </location>
</feature>
<feature type="transmembrane region" description="Helical" evidence="8">
    <location>
        <begin position="37"/>
        <end position="64"/>
    </location>
</feature>
<feature type="transmembrane region" description="Helical" evidence="8">
    <location>
        <begin position="415"/>
        <end position="448"/>
    </location>
</feature>
<dbReference type="GO" id="GO:0016829">
    <property type="term" value="F:lyase activity"/>
    <property type="evidence" value="ECO:0007669"/>
    <property type="project" value="UniProtKB-KW"/>
</dbReference>
<dbReference type="STRING" id="84724.SAMN04488564_10227"/>
<accession>A0A1I6D9D6</accession>
<comment type="subcellular location">
    <subcellularLocation>
        <location evidence="1">Cell membrane</location>
        <topology evidence="1">Multi-pass membrane protein</topology>
    </subcellularLocation>
    <subcellularLocation>
        <location evidence="7">Membrane</location>
        <topology evidence="7">Multi-pass membrane protein</topology>
    </subcellularLocation>
</comment>
<keyword evidence="5" id="KW-0560">Oxidoreductase</keyword>
<evidence type="ECO:0000256" key="5">
    <source>
        <dbReference type="ARBA" id="ARBA00023002"/>
    </source>
</evidence>
<feature type="transmembrane region" description="Helical" evidence="8">
    <location>
        <begin position="377"/>
        <end position="395"/>
    </location>
</feature>
<dbReference type="InterPro" id="IPR001750">
    <property type="entry name" value="ND/Mrp_TM"/>
</dbReference>
<dbReference type="InterPro" id="IPR003918">
    <property type="entry name" value="NADH_UbQ_OxRdtase"/>
</dbReference>
<feature type="transmembrane region" description="Helical" evidence="8">
    <location>
        <begin position="204"/>
        <end position="229"/>
    </location>
</feature>
<feature type="transmembrane region" description="Helical" evidence="8">
    <location>
        <begin position="309"/>
        <end position="326"/>
    </location>
</feature>
<feature type="transmembrane region" description="Helical" evidence="8">
    <location>
        <begin position="646"/>
        <end position="664"/>
    </location>
</feature>
<evidence type="ECO:0000313" key="10">
    <source>
        <dbReference type="EMBL" id="SFR01981.1"/>
    </source>
</evidence>
<dbReference type="RefSeq" id="WP_093588643.1">
    <property type="nucleotide sequence ID" value="NZ_FOYL01000002.1"/>
</dbReference>
<dbReference type="GO" id="GO:0008137">
    <property type="term" value="F:NADH dehydrogenase (ubiquinone) activity"/>
    <property type="evidence" value="ECO:0007669"/>
    <property type="project" value="InterPro"/>
</dbReference>
<keyword evidence="11" id="KW-1185">Reference proteome</keyword>
<dbReference type="PRINTS" id="PR01437">
    <property type="entry name" value="NUOXDRDTASE4"/>
</dbReference>
<evidence type="ECO:0000256" key="2">
    <source>
        <dbReference type="ARBA" id="ARBA00022475"/>
    </source>
</evidence>
<dbReference type="GO" id="GO:0016491">
    <property type="term" value="F:oxidoreductase activity"/>
    <property type="evidence" value="ECO:0007669"/>
    <property type="project" value="UniProtKB-KW"/>
</dbReference>
<dbReference type="PANTHER" id="PTHR42682">
    <property type="entry name" value="HYDROGENASE-4 COMPONENT F"/>
    <property type="match status" value="1"/>
</dbReference>
<feature type="transmembrane region" description="Helical" evidence="8">
    <location>
        <begin position="469"/>
        <end position="488"/>
    </location>
</feature>
<evidence type="ECO:0000256" key="4">
    <source>
        <dbReference type="ARBA" id="ARBA00022989"/>
    </source>
</evidence>
<feature type="transmembrane region" description="Helical" evidence="8">
    <location>
        <begin position="523"/>
        <end position="544"/>
    </location>
</feature>
<dbReference type="InterPro" id="IPR052175">
    <property type="entry name" value="ComplexI-like_HydComp"/>
</dbReference>
<keyword evidence="2" id="KW-1003">Cell membrane</keyword>
<keyword evidence="6 8" id="KW-0472">Membrane</keyword>
<keyword evidence="10" id="KW-0456">Lyase</keyword>
<feature type="transmembrane region" description="Helical" evidence="8">
    <location>
        <begin position="332"/>
        <end position="356"/>
    </location>
</feature>
<sequence length="665" mass="67574">MNLAATGMAAAVAIAVLTALLAVVVRTRTSVVGVGTALTGVAAVVAGAAALAGGSFSVVLPGVLPLSGVSLTLDPLGGLFVAVTGGVAVAAGIYSMSYADTPDLRARGVRVALPLFVVAMVLVPAAANVGTLLVCWELMALTSLVLVVAEHRRGPQVASAGRWYAVMTHLGFVSVLIGLMLFVAHTGDDSFAAMREAGRHLSPAVAGVVFVATLVGFASKAGIVPLHAWLPRAHPEAPSHVSALMSAAMVNLGVYGLVRVGVDLLGGGAAWWWLLVLALGAVSAVYGILQAAMSSDLKRLLGQSTTENMGLVLIGVGAAGLFASSGDRALAALALTAALVHVVGHAAFKTVLFLAAGSVLHATGSRDLDALGGLRPVMPVTTAAFGVGALAASALPPGTAFVSEWLLLQALIHGLPAGGVAAAIAMPVAVAAVALTAGLAVATFVKAFGVGFLAKPRSEAVAGAHESPFTMLAAMGIAAVVCVVLALWPAGILPAVQAAAGGVAVSGDVTLRLNQATGALSPLLLTLGLVAAVAVVAAVMRAAVARRVRREARLWDCGGGPMSARMEYTATSFAEPLQRVFDDVVQPELDVDVSHHEESRYLVQAVEYRRKVPDRIERRLYQPVLSVITAWGRAGRGLAPGSVHRYLGYGFYAVCGVLLLLAVTR</sequence>
<evidence type="ECO:0000256" key="3">
    <source>
        <dbReference type="ARBA" id="ARBA00022692"/>
    </source>
</evidence>
<dbReference type="GO" id="GO:0005886">
    <property type="term" value="C:plasma membrane"/>
    <property type="evidence" value="ECO:0007669"/>
    <property type="project" value="UniProtKB-SubCell"/>
</dbReference>
<protein>
    <submittedName>
        <fullName evidence="10">Formate hydrogenlyase subunit 3/Multisubunit Na+/H+ antiporter, MnhD subunit</fullName>
    </submittedName>
</protein>
<feature type="transmembrane region" description="Helical" evidence="8">
    <location>
        <begin position="108"/>
        <end position="125"/>
    </location>
</feature>
<feature type="domain" description="NADH:quinone oxidoreductase/Mrp antiporter transmembrane" evidence="9">
    <location>
        <begin position="127"/>
        <end position="413"/>
    </location>
</feature>
<dbReference type="Pfam" id="PF00361">
    <property type="entry name" value="Proton_antipo_M"/>
    <property type="match status" value="1"/>
</dbReference>
<organism evidence="10 11">
    <name type="scientific">Lentzea waywayandensis</name>
    <dbReference type="NCBI Taxonomy" id="84724"/>
    <lineage>
        <taxon>Bacteria</taxon>
        <taxon>Bacillati</taxon>
        <taxon>Actinomycetota</taxon>
        <taxon>Actinomycetes</taxon>
        <taxon>Pseudonocardiales</taxon>
        <taxon>Pseudonocardiaceae</taxon>
        <taxon>Lentzea</taxon>
    </lineage>
</organism>
<proteinExistence type="predicted"/>
<keyword evidence="4 8" id="KW-1133">Transmembrane helix</keyword>
<evidence type="ECO:0000256" key="7">
    <source>
        <dbReference type="RuleBase" id="RU000320"/>
    </source>
</evidence>
<reference evidence="11" key="1">
    <citation type="submission" date="2016-10" db="EMBL/GenBank/DDBJ databases">
        <authorList>
            <person name="Varghese N."/>
            <person name="Submissions S."/>
        </authorList>
    </citation>
    <scope>NUCLEOTIDE SEQUENCE [LARGE SCALE GENOMIC DNA]</scope>
    <source>
        <strain evidence="11">DSM 44232</strain>
    </source>
</reference>
<gene>
    <name evidence="10" type="ORF">SAMN04488564_10227</name>
</gene>
<dbReference type="GO" id="GO:0042773">
    <property type="term" value="P:ATP synthesis coupled electron transport"/>
    <property type="evidence" value="ECO:0007669"/>
    <property type="project" value="InterPro"/>
</dbReference>
<evidence type="ECO:0000313" key="11">
    <source>
        <dbReference type="Proteomes" id="UP000198583"/>
    </source>
</evidence>
<keyword evidence="3 7" id="KW-0812">Transmembrane</keyword>
<evidence type="ECO:0000259" key="9">
    <source>
        <dbReference type="Pfam" id="PF00361"/>
    </source>
</evidence>
<feature type="transmembrane region" description="Helical" evidence="8">
    <location>
        <begin position="270"/>
        <end position="289"/>
    </location>
</feature>
<feature type="transmembrane region" description="Helical" evidence="8">
    <location>
        <begin position="241"/>
        <end position="258"/>
    </location>
</feature>
<dbReference type="EMBL" id="FOYL01000002">
    <property type="protein sequence ID" value="SFR01981.1"/>
    <property type="molecule type" value="Genomic_DNA"/>
</dbReference>
<evidence type="ECO:0000256" key="1">
    <source>
        <dbReference type="ARBA" id="ARBA00004651"/>
    </source>
</evidence>
<dbReference type="OrthoDB" id="9768329at2"/>
<dbReference type="Proteomes" id="UP000198583">
    <property type="component" value="Unassembled WGS sequence"/>
</dbReference>
<evidence type="ECO:0000256" key="6">
    <source>
        <dbReference type="ARBA" id="ARBA00023136"/>
    </source>
</evidence>
<evidence type="ECO:0000256" key="8">
    <source>
        <dbReference type="SAM" id="Phobius"/>
    </source>
</evidence>
<dbReference type="PANTHER" id="PTHR42682:SF3">
    <property type="entry name" value="FORMATE HYDROGENLYASE SUBUNIT 3-RELATED"/>
    <property type="match status" value="1"/>
</dbReference>
<dbReference type="AlphaFoldDB" id="A0A1I6D9D6"/>